<dbReference type="KEGG" id="pda:120113223"/>
<dbReference type="GeneID" id="120113223"/>
<reference evidence="8" key="2">
    <citation type="submission" date="2025-08" db="UniProtKB">
        <authorList>
            <consortium name="RefSeq"/>
        </authorList>
    </citation>
    <scope>IDENTIFICATION</scope>
    <source>
        <tissue evidence="8">Young leaves</tissue>
    </source>
</reference>
<dbReference type="PANTHER" id="PTHR46951:SF2">
    <property type="entry name" value="BED-TYPE DOMAIN-CONTAINING PROTEIN"/>
    <property type="match status" value="1"/>
</dbReference>
<evidence type="ECO:0000256" key="2">
    <source>
        <dbReference type="ARBA" id="ARBA00022771"/>
    </source>
</evidence>
<feature type="compositionally biased region" description="Basic and acidic residues" evidence="5">
    <location>
        <begin position="86"/>
        <end position="97"/>
    </location>
</feature>
<gene>
    <name evidence="8" type="primary">LOC120113223</name>
</gene>
<name>A0A8B9AT15_PHODC</name>
<evidence type="ECO:0000313" key="8">
    <source>
        <dbReference type="RefSeq" id="XP_038989941.1"/>
    </source>
</evidence>
<evidence type="ECO:0000256" key="4">
    <source>
        <dbReference type="PROSITE-ProRule" id="PRU00027"/>
    </source>
</evidence>
<protein>
    <submittedName>
        <fullName evidence="8">Uncharacterized protein LOC120113223</fullName>
    </submittedName>
</protein>
<evidence type="ECO:0000313" key="7">
    <source>
        <dbReference type="Proteomes" id="UP000228380"/>
    </source>
</evidence>
<evidence type="ECO:0000256" key="5">
    <source>
        <dbReference type="SAM" id="MobiDB-lite"/>
    </source>
</evidence>
<accession>A0A8B9AT15</accession>
<evidence type="ECO:0000256" key="3">
    <source>
        <dbReference type="ARBA" id="ARBA00022833"/>
    </source>
</evidence>
<dbReference type="RefSeq" id="XP_038989941.1">
    <property type="nucleotide sequence ID" value="XM_039134013.1"/>
</dbReference>
<feature type="domain" description="BED-type" evidence="6">
    <location>
        <begin position="13"/>
        <end position="72"/>
    </location>
</feature>
<evidence type="ECO:0000259" key="6">
    <source>
        <dbReference type="PROSITE" id="PS50808"/>
    </source>
</evidence>
<feature type="region of interest" description="Disordered" evidence="5">
    <location>
        <begin position="86"/>
        <end position="138"/>
    </location>
</feature>
<keyword evidence="1" id="KW-0479">Metal-binding</keyword>
<sequence length="138" mass="15648">MIEMEPSRKTNPAKRDIGWSYGRRLGSEGQRHQFQCKFCDKVFKGGGVTRLKQHLAGNSGEVATCRNCPNEIRVLMRQNLAEAKEAKEMASKKRAEVDCQAAEPPSYHSREPEEVEDLDEEEADIQAAMHASLDDQWQ</sequence>
<proteinExistence type="predicted"/>
<dbReference type="InterPro" id="IPR003656">
    <property type="entry name" value="Znf_BED"/>
</dbReference>
<dbReference type="Pfam" id="PF02892">
    <property type="entry name" value="zf-BED"/>
    <property type="match status" value="1"/>
</dbReference>
<dbReference type="PROSITE" id="PS50808">
    <property type="entry name" value="ZF_BED"/>
    <property type="match status" value="1"/>
</dbReference>
<reference evidence="7" key="1">
    <citation type="journal article" date="2019" name="Nat. Commun.">
        <title>Genome-wide association mapping of date palm fruit traits.</title>
        <authorList>
            <person name="Hazzouri K.M."/>
            <person name="Gros-Balthazard M."/>
            <person name="Flowers J.M."/>
            <person name="Copetti D."/>
            <person name="Lemansour A."/>
            <person name="Lebrun M."/>
            <person name="Masmoudi K."/>
            <person name="Ferrand S."/>
            <person name="Dhar M.I."/>
            <person name="Fresquez Z.A."/>
            <person name="Rosas U."/>
            <person name="Zhang J."/>
            <person name="Talag J."/>
            <person name="Lee S."/>
            <person name="Kudrna D."/>
            <person name="Powell R.F."/>
            <person name="Leitch I.J."/>
            <person name="Krueger R.R."/>
            <person name="Wing R.A."/>
            <person name="Amiri K.M.A."/>
            <person name="Purugganan M.D."/>
        </authorList>
    </citation>
    <scope>NUCLEOTIDE SEQUENCE [LARGE SCALE GENOMIC DNA]</scope>
    <source>
        <strain evidence="7">cv. Khalas</strain>
    </source>
</reference>
<dbReference type="GO" id="GO:0008270">
    <property type="term" value="F:zinc ion binding"/>
    <property type="evidence" value="ECO:0007669"/>
    <property type="project" value="UniProtKB-KW"/>
</dbReference>
<keyword evidence="2 4" id="KW-0863">Zinc-finger</keyword>
<feature type="compositionally biased region" description="Acidic residues" evidence="5">
    <location>
        <begin position="113"/>
        <end position="124"/>
    </location>
</feature>
<dbReference type="Proteomes" id="UP000228380">
    <property type="component" value="Chromosome 1"/>
</dbReference>
<dbReference type="AlphaFoldDB" id="A0A8B9AT15"/>
<keyword evidence="7" id="KW-1185">Reference proteome</keyword>
<organism evidence="7 8">
    <name type="scientific">Phoenix dactylifera</name>
    <name type="common">Date palm</name>
    <dbReference type="NCBI Taxonomy" id="42345"/>
    <lineage>
        <taxon>Eukaryota</taxon>
        <taxon>Viridiplantae</taxon>
        <taxon>Streptophyta</taxon>
        <taxon>Embryophyta</taxon>
        <taxon>Tracheophyta</taxon>
        <taxon>Spermatophyta</taxon>
        <taxon>Magnoliopsida</taxon>
        <taxon>Liliopsida</taxon>
        <taxon>Arecaceae</taxon>
        <taxon>Coryphoideae</taxon>
        <taxon>Phoeniceae</taxon>
        <taxon>Phoenix</taxon>
    </lineage>
</organism>
<dbReference type="PANTHER" id="PTHR46951">
    <property type="entry name" value="BED-TYPE DOMAIN-CONTAINING PROTEIN"/>
    <property type="match status" value="1"/>
</dbReference>
<keyword evidence="3" id="KW-0862">Zinc</keyword>
<dbReference type="GO" id="GO:0003677">
    <property type="term" value="F:DNA binding"/>
    <property type="evidence" value="ECO:0007669"/>
    <property type="project" value="InterPro"/>
</dbReference>
<evidence type="ECO:0000256" key="1">
    <source>
        <dbReference type="ARBA" id="ARBA00022723"/>
    </source>
</evidence>